<feature type="transmembrane region" description="Helical" evidence="5">
    <location>
        <begin position="248"/>
        <end position="273"/>
    </location>
</feature>
<name>A0AA36JT12_9DINO</name>
<organism evidence="7 8">
    <name type="scientific">Effrenium voratum</name>
    <dbReference type="NCBI Taxonomy" id="2562239"/>
    <lineage>
        <taxon>Eukaryota</taxon>
        <taxon>Sar</taxon>
        <taxon>Alveolata</taxon>
        <taxon>Dinophyceae</taxon>
        <taxon>Suessiales</taxon>
        <taxon>Symbiodiniaceae</taxon>
        <taxon>Effrenium</taxon>
    </lineage>
</organism>
<comment type="caution">
    <text evidence="7">The sequence shown here is derived from an EMBL/GenBank/DDBJ whole genome shotgun (WGS) entry which is preliminary data.</text>
</comment>
<dbReference type="GO" id="GO:0005248">
    <property type="term" value="F:voltage-gated sodium channel activity"/>
    <property type="evidence" value="ECO:0007669"/>
    <property type="project" value="TreeGrafter"/>
</dbReference>
<feature type="domain" description="Ion transport" evidence="6">
    <location>
        <begin position="181"/>
        <end position="428"/>
    </location>
</feature>
<feature type="transmembrane region" description="Helical" evidence="5">
    <location>
        <begin position="279"/>
        <end position="299"/>
    </location>
</feature>
<evidence type="ECO:0000256" key="3">
    <source>
        <dbReference type="ARBA" id="ARBA00022989"/>
    </source>
</evidence>
<gene>
    <name evidence="7" type="ORF">EVOR1521_LOCUS31908</name>
</gene>
<dbReference type="Pfam" id="PF00520">
    <property type="entry name" value="Ion_trans"/>
    <property type="match status" value="1"/>
</dbReference>
<dbReference type="InterPro" id="IPR005821">
    <property type="entry name" value="Ion_trans_dom"/>
</dbReference>
<reference evidence="7" key="1">
    <citation type="submission" date="2023-08" db="EMBL/GenBank/DDBJ databases">
        <authorList>
            <person name="Chen Y."/>
            <person name="Shah S."/>
            <person name="Dougan E. K."/>
            <person name="Thang M."/>
            <person name="Chan C."/>
        </authorList>
    </citation>
    <scope>NUCLEOTIDE SEQUENCE</scope>
</reference>
<dbReference type="Proteomes" id="UP001178507">
    <property type="component" value="Unassembled WGS sequence"/>
</dbReference>
<evidence type="ECO:0000256" key="5">
    <source>
        <dbReference type="SAM" id="Phobius"/>
    </source>
</evidence>
<keyword evidence="4 5" id="KW-0472">Membrane</keyword>
<dbReference type="PANTHER" id="PTHR10037">
    <property type="entry name" value="VOLTAGE-GATED CATION CHANNEL CALCIUM AND SODIUM"/>
    <property type="match status" value="1"/>
</dbReference>
<accession>A0AA36JT12</accession>
<evidence type="ECO:0000259" key="6">
    <source>
        <dbReference type="Pfam" id="PF00520"/>
    </source>
</evidence>
<proteinExistence type="predicted"/>
<protein>
    <recommendedName>
        <fullName evidence="6">Ion transport domain-containing protein</fullName>
    </recommendedName>
</protein>
<dbReference type="GO" id="GO:0001518">
    <property type="term" value="C:voltage-gated sodium channel complex"/>
    <property type="evidence" value="ECO:0007669"/>
    <property type="project" value="TreeGrafter"/>
</dbReference>
<keyword evidence="8" id="KW-1185">Reference proteome</keyword>
<dbReference type="EMBL" id="CAUJNA010003867">
    <property type="protein sequence ID" value="CAJ1411299.1"/>
    <property type="molecule type" value="Genomic_DNA"/>
</dbReference>
<keyword evidence="3 5" id="KW-1133">Transmembrane helix</keyword>
<evidence type="ECO:0000313" key="7">
    <source>
        <dbReference type="EMBL" id="CAJ1411299.1"/>
    </source>
</evidence>
<feature type="transmembrane region" description="Helical" evidence="5">
    <location>
        <begin position="183"/>
        <end position="201"/>
    </location>
</feature>
<comment type="subcellular location">
    <subcellularLocation>
        <location evidence="1">Membrane</location>
        <topology evidence="1">Multi-pass membrane protein</topology>
    </subcellularLocation>
</comment>
<evidence type="ECO:0000256" key="1">
    <source>
        <dbReference type="ARBA" id="ARBA00004141"/>
    </source>
</evidence>
<feature type="transmembrane region" description="Helical" evidence="5">
    <location>
        <begin position="402"/>
        <end position="423"/>
    </location>
</feature>
<dbReference type="AlphaFoldDB" id="A0AA36JT12"/>
<sequence length="584" mass="65497">MLDMFSCGKEMPDAGRGTLNILEELLQQSQQSQELAELQRDTALRQQELGQALRASIAAQKEPFEEMDEIHVVSADAEHDPVSIEPCKSTEPMASKEASWLRSLTWGEEDVEQEVLTLDIVGLRAGSMSRASHAQSMRSQAKLFSGAAQWTLNRAATLLHAIESIKEPVRTGWLAELMRSSSFNLLSLLVIVANAAYITVMTDYELLHAGQQVGQELGIEFAFSAFYLLELIAKLTVHRLYYFWTQEWLWNVFDFVLVVLVLVENGVTALSAAEVTGSYNIMFLRVLRLFKLARVFRIFRTLRFFTELRLMMECVAGSLMNAIWCVVLLFFTKYIFALLIAQSLVGHWIEVAGTENAAGSPASAELLRLYPSVSQIMVTLLQSTTSGLDWQEPFGALKPTGFALPALFVAFILVFTVSIWNIVTSVFVEKALKLATPDLDALVLEQNYQEKKLCEELITFFSSRSEDDCISPKAFRSMAEDASFRGYLTANGIDIKNIQIFFSMLASAMEDGEDVDIHLLANACVRMRGFATSIDLQSLSFETKIMHRKQVDMVKVLAKHLKRVEGMLKQMMLEPERGLGPLDV</sequence>
<dbReference type="SUPFAM" id="SSF81324">
    <property type="entry name" value="Voltage-gated potassium channels"/>
    <property type="match status" value="1"/>
</dbReference>
<dbReference type="PANTHER" id="PTHR10037:SF62">
    <property type="entry name" value="SODIUM CHANNEL PROTEIN 60E"/>
    <property type="match status" value="1"/>
</dbReference>
<dbReference type="Gene3D" id="1.10.287.70">
    <property type="match status" value="1"/>
</dbReference>
<feature type="transmembrane region" description="Helical" evidence="5">
    <location>
        <begin position="319"/>
        <end position="341"/>
    </location>
</feature>
<evidence type="ECO:0000313" key="8">
    <source>
        <dbReference type="Proteomes" id="UP001178507"/>
    </source>
</evidence>
<dbReference type="Gene3D" id="1.20.120.350">
    <property type="entry name" value="Voltage-gated potassium channels. Chain C"/>
    <property type="match status" value="1"/>
</dbReference>
<feature type="transmembrane region" description="Helical" evidence="5">
    <location>
        <begin position="221"/>
        <end position="241"/>
    </location>
</feature>
<evidence type="ECO:0000256" key="4">
    <source>
        <dbReference type="ARBA" id="ARBA00023136"/>
    </source>
</evidence>
<dbReference type="InterPro" id="IPR043203">
    <property type="entry name" value="VGCC_Ca_Na"/>
</dbReference>
<keyword evidence="2 5" id="KW-0812">Transmembrane</keyword>
<dbReference type="InterPro" id="IPR027359">
    <property type="entry name" value="Volt_channel_dom_sf"/>
</dbReference>
<evidence type="ECO:0000256" key="2">
    <source>
        <dbReference type="ARBA" id="ARBA00022692"/>
    </source>
</evidence>